<dbReference type="Gene3D" id="1.10.10.2910">
    <property type="match status" value="1"/>
</dbReference>
<gene>
    <name evidence="2" type="ordered locus">DaAHT2_1856</name>
</gene>
<dbReference type="PANTHER" id="PTHR43236:SF2">
    <property type="entry name" value="BLL0069 PROTEIN"/>
    <property type="match status" value="1"/>
</dbReference>
<dbReference type="eggNOG" id="COG2856">
    <property type="taxonomic scope" value="Bacteria"/>
</dbReference>
<feature type="domain" description="IrrE N-terminal-like" evidence="1">
    <location>
        <begin position="367"/>
        <end position="454"/>
    </location>
</feature>
<dbReference type="Pfam" id="PF06114">
    <property type="entry name" value="Peptidase_M78"/>
    <property type="match status" value="1"/>
</dbReference>
<dbReference type="HOGENOM" id="CLU_569537_0_0_7"/>
<organism evidence="2 3">
    <name type="scientific">Desulfurivibrio alkaliphilus (strain DSM 19089 / UNIQEM U267 / AHT2)</name>
    <dbReference type="NCBI Taxonomy" id="589865"/>
    <lineage>
        <taxon>Bacteria</taxon>
        <taxon>Pseudomonadati</taxon>
        <taxon>Thermodesulfobacteriota</taxon>
        <taxon>Desulfobulbia</taxon>
        <taxon>Desulfobulbales</taxon>
        <taxon>Desulfobulbaceae</taxon>
        <taxon>Desulfurivibrio</taxon>
    </lineage>
</organism>
<dbReference type="AlphaFoldDB" id="D6Z4R2"/>
<dbReference type="STRING" id="589865.DaAHT2_1856"/>
<dbReference type="InterPro" id="IPR052345">
    <property type="entry name" value="Rad_response_metalloprotease"/>
</dbReference>
<proteinExistence type="predicted"/>
<dbReference type="InterPro" id="IPR010359">
    <property type="entry name" value="IrrE_HExxH"/>
</dbReference>
<accession>D6Z4R2</accession>
<keyword evidence="3" id="KW-1185">Reference proteome</keyword>
<dbReference type="RefSeq" id="WP_013164060.1">
    <property type="nucleotide sequence ID" value="NC_014216.1"/>
</dbReference>
<dbReference type="InParanoid" id="D6Z4R2"/>
<dbReference type="EMBL" id="CP001940">
    <property type="protein sequence ID" value="ADH86537.1"/>
    <property type="molecule type" value="Genomic_DNA"/>
</dbReference>
<reference evidence="3" key="1">
    <citation type="submission" date="2010-02" db="EMBL/GenBank/DDBJ databases">
        <title>Complete sequence of Desulfurivibrio alkaliphilus AHT2.</title>
        <authorList>
            <consortium name="US DOE Joint Genome Institute"/>
            <person name="Pitluck S."/>
            <person name="Chertkov O."/>
            <person name="Detter J.C."/>
            <person name="Han C."/>
            <person name="Tapia R."/>
            <person name="Larimer F."/>
            <person name="Land M."/>
            <person name="Hauser L."/>
            <person name="Kyrpides N."/>
            <person name="Mikhailova N."/>
            <person name="Sorokin D.Y."/>
            <person name="Muyzer G."/>
            <person name="Woyke T."/>
        </authorList>
    </citation>
    <scope>NUCLEOTIDE SEQUENCE [LARGE SCALE GENOMIC DNA]</scope>
    <source>
        <strain evidence="3">DSM 19089 / UNIQEM U267 / AHT2</strain>
    </source>
</reference>
<dbReference type="KEGG" id="dak:DaAHT2_1856"/>
<evidence type="ECO:0000259" key="1">
    <source>
        <dbReference type="Pfam" id="PF06114"/>
    </source>
</evidence>
<protein>
    <recommendedName>
        <fullName evidence="1">IrrE N-terminal-like domain-containing protein</fullName>
    </recommendedName>
</protein>
<name>D6Z4R2_DESAT</name>
<dbReference type="Proteomes" id="UP000001508">
    <property type="component" value="Chromosome"/>
</dbReference>
<sequence length="480" mass="54310">MDEKIWRFGVSEGLEFEFIPAHPRHEEYDPSLIWGEGRLSLQGQVIWGVDDGRGEEMPMQWTWVEMLAFLGRSWPWLLQEESYPVPVNPLFPSYLPREAERWWEDMPESEIESKEEEVYRFLRRHDLATAMAGVYVPSLFLLRQGTRCLISCPATDQNLVRPLTETMHTLEAIGNCLAGLLPEAATPMAKEALELWQNREQRVRETAIVLRSGMEPETLAALLGDAPGEEFFEFDLADPLQDTELFAAARMSRGVLTTTGQKELLSRLREIPKQPTPELDALSVRAESELKEEGKAYEQGYQAARWLRRAMAMPPEALMNPEECLKDWGVMVVGVALPEFGLDAVAAWGPRHGPAILVNNAEGSMAAHPFRRRSTLAHEICHLLLDRQGALPAAEVLGGMTPEYPEKRARAFAAELLLPRQVVEQAVQHGEDLETVVNELREKYQVGWELIARQIQNSPIEAMLNNDERTLLNQLAGQMV</sequence>
<dbReference type="PANTHER" id="PTHR43236">
    <property type="entry name" value="ANTITOXIN HIGA1"/>
    <property type="match status" value="1"/>
</dbReference>
<evidence type="ECO:0000313" key="3">
    <source>
        <dbReference type="Proteomes" id="UP000001508"/>
    </source>
</evidence>
<evidence type="ECO:0000313" key="2">
    <source>
        <dbReference type="EMBL" id="ADH86537.1"/>
    </source>
</evidence>
<dbReference type="OrthoDB" id="5497105at2"/>